<dbReference type="PANTHER" id="PTHR36509">
    <property type="entry name" value="BLL3101 PROTEIN"/>
    <property type="match status" value="1"/>
</dbReference>
<feature type="domain" description="DUF1214" evidence="2">
    <location>
        <begin position="340"/>
        <end position="450"/>
    </location>
</feature>
<feature type="signal peptide" evidence="1">
    <location>
        <begin position="1"/>
        <end position="20"/>
    </location>
</feature>
<dbReference type="AlphaFoldDB" id="A0A5C8PA83"/>
<feature type="chain" id="PRO_5023115002" evidence="1">
    <location>
        <begin position="21"/>
        <end position="467"/>
    </location>
</feature>
<dbReference type="RefSeq" id="WP_147851689.1">
    <property type="nucleotide sequence ID" value="NZ_VDUZ01000062.1"/>
</dbReference>
<dbReference type="EMBL" id="VDUZ01000062">
    <property type="protein sequence ID" value="TXL70271.1"/>
    <property type="molecule type" value="Genomic_DNA"/>
</dbReference>
<accession>A0A5C8PA83</accession>
<evidence type="ECO:0000313" key="5">
    <source>
        <dbReference type="Proteomes" id="UP000321638"/>
    </source>
</evidence>
<evidence type="ECO:0000313" key="4">
    <source>
        <dbReference type="EMBL" id="TXL70271.1"/>
    </source>
</evidence>
<comment type="caution">
    <text evidence="4">The sequence shown here is derived from an EMBL/GenBank/DDBJ whole genome shotgun (WGS) entry which is preliminary data.</text>
</comment>
<dbReference type="Gene3D" id="2.60.120.600">
    <property type="entry name" value="Domain of unknown function DUF1214, C-terminal domain"/>
    <property type="match status" value="1"/>
</dbReference>
<dbReference type="InterPro" id="IPR037050">
    <property type="entry name" value="DUF1254_sf"/>
</dbReference>
<organism evidence="4 5">
    <name type="scientific">Vineibacter terrae</name>
    <dbReference type="NCBI Taxonomy" id="2586908"/>
    <lineage>
        <taxon>Bacteria</taxon>
        <taxon>Pseudomonadati</taxon>
        <taxon>Pseudomonadota</taxon>
        <taxon>Alphaproteobacteria</taxon>
        <taxon>Hyphomicrobiales</taxon>
        <taxon>Vineibacter</taxon>
    </lineage>
</organism>
<dbReference type="Pfam" id="PF06863">
    <property type="entry name" value="DUF1254"/>
    <property type="match status" value="1"/>
</dbReference>
<dbReference type="InterPro" id="IPR010621">
    <property type="entry name" value="DUF1214"/>
</dbReference>
<dbReference type="OrthoDB" id="9777345at2"/>
<feature type="domain" description="DUF1254" evidence="3">
    <location>
        <begin position="70"/>
        <end position="200"/>
    </location>
</feature>
<dbReference type="Gene3D" id="2.60.40.1610">
    <property type="entry name" value="Domain of unknown function DUF1254"/>
    <property type="match status" value="1"/>
</dbReference>
<evidence type="ECO:0000259" key="2">
    <source>
        <dbReference type="Pfam" id="PF06742"/>
    </source>
</evidence>
<name>A0A5C8PA83_9HYPH</name>
<reference evidence="4 5" key="1">
    <citation type="submission" date="2019-06" db="EMBL/GenBank/DDBJ databases">
        <title>New taxonomy in bacterial strain CC-CFT640, isolated from vineyard.</title>
        <authorList>
            <person name="Lin S.-Y."/>
            <person name="Tsai C.-F."/>
            <person name="Young C.-C."/>
        </authorList>
    </citation>
    <scope>NUCLEOTIDE SEQUENCE [LARGE SCALE GENOMIC DNA]</scope>
    <source>
        <strain evidence="4 5">CC-CFT640</strain>
    </source>
</reference>
<evidence type="ECO:0000259" key="3">
    <source>
        <dbReference type="Pfam" id="PF06863"/>
    </source>
</evidence>
<gene>
    <name evidence="4" type="ORF">FHP25_35175</name>
</gene>
<dbReference type="InterPro" id="IPR037049">
    <property type="entry name" value="DUF1214_C_sf"/>
</dbReference>
<sequence length="467" mass="51524">MKRRQTLLGASALLISPSVAPGSARAVTPDEARAIARDATIYGFPLVDSYRIQHSYFVDRGNPEFKSSWNTLTNTARVYTPQDKAIQTPNSDTPYSFVGADLRAEPLVLTVPAVDKGRYYSLQFIDMYTFNFAYVGSRATGNDTGSYLLAGPRWKGTAPKGVKSVIRSETDFVFVLYRTQLFNADDIENVKRIQAGYKVQALSQFLGQPVPAAAPAVDFIKPLSTEQERTSPDFFAILNFILQFCPTHPSEQALMARFAKLDIGAGKTFDAKALPAETRKAVEDGMADAWKAFGEYKATQLDTGKRTSGSGFGTRAFLKNDYMSRMAGAALGIYGNAQDEAIYPVYFVDSAKQKLDGAHRYTLRFAPGQLPPVNAFWSLTLYELPASLLFANPLNRYLINSPMLPTLKRDADGGITLHIQNEAPGTGKEANWLPAPKGPFFMAMRLYWPKPEALKGTWKAPALQRLT</sequence>
<protein>
    <submittedName>
        <fullName evidence="4">DUF1254 domain-containing protein</fullName>
    </submittedName>
</protein>
<keyword evidence="5" id="KW-1185">Reference proteome</keyword>
<evidence type="ECO:0000256" key="1">
    <source>
        <dbReference type="SAM" id="SignalP"/>
    </source>
</evidence>
<keyword evidence="1" id="KW-0732">Signal</keyword>
<dbReference type="Pfam" id="PF06742">
    <property type="entry name" value="DUF1214"/>
    <property type="match status" value="1"/>
</dbReference>
<dbReference type="InterPro" id="IPR010679">
    <property type="entry name" value="DUF1254"/>
</dbReference>
<dbReference type="PANTHER" id="PTHR36509:SF2">
    <property type="entry name" value="BLL3101 PROTEIN"/>
    <property type="match status" value="1"/>
</dbReference>
<proteinExistence type="predicted"/>
<dbReference type="Proteomes" id="UP000321638">
    <property type="component" value="Unassembled WGS sequence"/>
</dbReference>
<dbReference type="SUPFAM" id="SSF160935">
    <property type="entry name" value="VPA0735-like"/>
    <property type="match status" value="1"/>
</dbReference>